<protein>
    <recommendedName>
        <fullName evidence="3">C2H2-type domain-containing protein</fullName>
    </recommendedName>
</protein>
<name>A0AAV5QPM0_9ASCO</name>
<evidence type="ECO:0000313" key="1">
    <source>
        <dbReference type="EMBL" id="GMM36619.1"/>
    </source>
</evidence>
<evidence type="ECO:0008006" key="3">
    <source>
        <dbReference type="Google" id="ProtNLM"/>
    </source>
</evidence>
<organism evidence="1 2">
    <name type="scientific">Saccharomycopsis crataegensis</name>
    <dbReference type="NCBI Taxonomy" id="43959"/>
    <lineage>
        <taxon>Eukaryota</taxon>
        <taxon>Fungi</taxon>
        <taxon>Dikarya</taxon>
        <taxon>Ascomycota</taxon>
        <taxon>Saccharomycotina</taxon>
        <taxon>Saccharomycetes</taxon>
        <taxon>Saccharomycopsidaceae</taxon>
        <taxon>Saccharomycopsis</taxon>
    </lineage>
</organism>
<reference evidence="1 2" key="1">
    <citation type="journal article" date="2023" name="Elife">
        <title>Identification of key yeast species and microbe-microbe interactions impacting larval growth of Drosophila in the wild.</title>
        <authorList>
            <person name="Mure A."/>
            <person name="Sugiura Y."/>
            <person name="Maeda R."/>
            <person name="Honda K."/>
            <person name="Sakurai N."/>
            <person name="Takahashi Y."/>
            <person name="Watada M."/>
            <person name="Katoh T."/>
            <person name="Gotoh A."/>
            <person name="Gotoh Y."/>
            <person name="Taniguchi I."/>
            <person name="Nakamura K."/>
            <person name="Hayashi T."/>
            <person name="Katayama T."/>
            <person name="Uemura T."/>
            <person name="Hattori Y."/>
        </authorList>
    </citation>
    <scope>NUCLEOTIDE SEQUENCE [LARGE SCALE GENOMIC DNA]</scope>
    <source>
        <strain evidence="1 2">SC-9</strain>
    </source>
</reference>
<comment type="caution">
    <text evidence="1">The sequence shown here is derived from an EMBL/GenBank/DDBJ whole genome shotgun (WGS) entry which is preliminary data.</text>
</comment>
<accession>A0AAV5QPM0</accession>
<evidence type="ECO:0000313" key="2">
    <source>
        <dbReference type="Proteomes" id="UP001360560"/>
    </source>
</evidence>
<dbReference type="RefSeq" id="XP_064853615.1">
    <property type="nucleotide sequence ID" value="XM_064997543.1"/>
</dbReference>
<dbReference type="EMBL" id="BTFZ01000011">
    <property type="protein sequence ID" value="GMM36619.1"/>
    <property type="molecule type" value="Genomic_DNA"/>
</dbReference>
<dbReference type="GeneID" id="90074594"/>
<sequence>MTISLRCAYCPYSSLHHDYIVNHVLDNHSSKMVCYGCLSKAFHSLKDYRDHLIRKHPKDPRAWGNFDYYCAQHNRTFLYFSKDTKSGKAKQFTFVADDSVNEGCDF</sequence>
<keyword evidence="2" id="KW-1185">Reference proteome</keyword>
<gene>
    <name evidence="1" type="ORF">DASC09_039440</name>
</gene>
<dbReference type="Proteomes" id="UP001360560">
    <property type="component" value="Unassembled WGS sequence"/>
</dbReference>
<dbReference type="AlphaFoldDB" id="A0AAV5QPM0"/>
<proteinExistence type="predicted"/>